<dbReference type="GO" id="GO:0017004">
    <property type="term" value="P:cytochrome complex assembly"/>
    <property type="evidence" value="ECO:0007669"/>
    <property type="project" value="UniProtKB-KW"/>
</dbReference>
<dbReference type="Proteomes" id="UP000001494">
    <property type="component" value="Chromosome"/>
</dbReference>
<dbReference type="OrthoDB" id="9799347at2"/>
<keyword evidence="3" id="KW-0201">Cytochrome c-type biogenesis</keyword>
<dbReference type="CDD" id="cd03010">
    <property type="entry name" value="TlpA_like_DsbE"/>
    <property type="match status" value="1"/>
</dbReference>
<accession>A0A0H3FZF3</accession>
<organism evidence="7 8">
    <name type="scientific">Zymomonas mobilis subsp. mobilis (strain ATCC 10988 / DSM 424 / LMG 404 / NCIMB 8938 / NRRL B-806 / ZM1)</name>
    <dbReference type="NCBI Taxonomy" id="555217"/>
    <lineage>
        <taxon>Bacteria</taxon>
        <taxon>Pseudomonadati</taxon>
        <taxon>Pseudomonadota</taxon>
        <taxon>Alphaproteobacteria</taxon>
        <taxon>Sphingomonadales</taxon>
        <taxon>Zymomonadaceae</taxon>
        <taxon>Zymomonas</taxon>
    </lineage>
</organism>
<dbReference type="InterPro" id="IPR036249">
    <property type="entry name" value="Thioredoxin-like_sf"/>
</dbReference>
<evidence type="ECO:0000259" key="6">
    <source>
        <dbReference type="PROSITE" id="PS51352"/>
    </source>
</evidence>
<dbReference type="GO" id="GO:0015036">
    <property type="term" value="F:disulfide oxidoreductase activity"/>
    <property type="evidence" value="ECO:0007669"/>
    <property type="project" value="InterPro"/>
</dbReference>
<proteinExistence type="inferred from homology"/>
<sequence precursor="true">MKTWLKWLPFIGFAACFLFFRLALSHPENTVVPSKQIGKALPEFQLPAVLPDIAGVNSREMKNGQPHFLNIFASWCLPCAEESGSLMAIHEAGIPIMAIAIRDKPADITRFLNRYGNPYQAIGIDQGSQIQLAIGSSGVPESFLIDGQGVIRYQHIGAVTEKDLPQLMSIWRQITA</sequence>
<dbReference type="HOGENOM" id="CLU_042529_19_1_5"/>
<keyword evidence="4" id="KW-1015">Disulfide bond</keyword>
<dbReference type="InterPro" id="IPR013766">
    <property type="entry name" value="Thioredoxin_domain"/>
</dbReference>
<gene>
    <name evidence="7" type="ordered locus">Zmob_0088</name>
</gene>
<reference evidence="7 8" key="1">
    <citation type="journal article" date="2011" name="J. Bacteriol.">
        <title>Genome sequence of the ethanol-producing Zymomonas mobilis subsp. mobilis lectotype strain ATCC 10988.</title>
        <authorList>
            <person name="Pappas K.M."/>
            <person name="Kouvelis V.N."/>
            <person name="Saunders E."/>
            <person name="Brettin T.S."/>
            <person name="Bruce D."/>
            <person name="Detter C."/>
            <person name="Balakireva M."/>
            <person name="Han C.S."/>
            <person name="Savvakis G."/>
            <person name="Kyrpides N.C."/>
            <person name="Typas M.A."/>
        </authorList>
    </citation>
    <scope>NUCLEOTIDE SEQUENCE [LARGE SCALE GENOMIC DNA]</scope>
    <source>
        <strain evidence="8">ATCC 10988 / DSM 424 / CCUG 17860 / LMG 404 / NCIMB 8938 / NRRL B-806 / ZM1</strain>
    </source>
</reference>
<dbReference type="PROSITE" id="PS51352">
    <property type="entry name" value="THIOREDOXIN_2"/>
    <property type="match status" value="1"/>
</dbReference>
<evidence type="ECO:0000313" key="8">
    <source>
        <dbReference type="Proteomes" id="UP000001494"/>
    </source>
</evidence>
<dbReference type="GO" id="GO:0030288">
    <property type="term" value="C:outer membrane-bounded periplasmic space"/>
    <property type="evidence" value="ECO:0007669"/>
    <property type="project" value="InterPro"/>
</dbReference>
<dbReference type="AlphaFoldDB" id="A0A0H3FZF3"/>
<keyword evidence="5" id="KW-0676">Redox-active center</keyword>
<dbReference type="KEGG" id="zmm:Zmob_0088"/>
<dbReference type="PROSITE" id="PS00194">
    <property type="entry name" value="THIOREDOXIN_1"/>
    <property type="match status" value="1"/>
</dbReference>
<evidence type="ECO:0000256" key="4">
    <source>
        <dbReference type="ARBA" id="ARBA00023157"/>
    </source>
</evidence>
<feature type="domain" description="Thioredoxin" evidence="6">
    <location>
        <begin position="35"/>
        <end position="176"/>
    </location>
</feature>
<dbReference type="RefSeq" id="WP_014500322.1">
    <property type="nucleotide sequence ID" value="NC_017262.1"/>
</dbReference>
<dbReference type="InterPro" id="IPR050553">
    <property type="entry name" value="Thioredoxin_ResA/DsbE_sf"/>
</dbReference>
<evidence type="ECO:0000256" key="3">
    <source>
        <dbReference type="ARBA" id="ARBA00022748"/>
    </source>
</evidence>
<dbReference type="Pfam" id="PF08534">
    <property type="entry name" value="Redoxin"/>
    <property type="match status" value="1"/>
</dbReference>
<dbReference type="eggNOG" id="COG0526">
    <property type="taxonomic scope" value="Bacteria"/>
</dbReference>
<name>A0A0H3FZF3_ZYMMA</name>
<evidence type="ECO:0000256" key="2">
    <source>
        <dbReference type="ARBA" id="ARBA00007758"/>
    </source>
</evidence>
<dbReference type="Gene3D" id="3.40.30.10">
    <property type="entry name" value="Glutaredoxin"/>
    <property type="match status" value="1"/>
</dbReference>
<dbReference type="SUPFAM" id="SSF52833">
    <property type="entry name" value="Thioredoxin-like"/>
    <property type="match status" value="1"/>
</dbReference>
<evidence type="ECO:0000313" key="7">
    <source>
        <dbReference type="EMBL" id="AEH61941.1"/>
    </source>
</evidence>
<dbReference type="InterPro" id="IPR004799">
    <property type="entry name" value="Periplasmic_diS_OxRdtase_DsbE"/>
</dbReference>
<evidence type="ECO:0000256" key="1">
    <source>
        <dbReference type="ARBA" id="ARBA00004196"/>
    </source>
</evidence>
<protein>
    <submittedName>
        <fullName evidence="7">Alkyl hydroperoxide reductase/ Thiol specific antioxidant/ Mal allergen</fullName>
    </submittedName>
</protein>
<dbReference type="InterPro" id="IPR013740">
    <property type="entry name" value="Redoxin"/>
</dbReference>
<evidence type="ECO:0000256" key="5">
    <source>
        <dbReference type="ARBA" id="ARBA00023284"/>
    </source>
</evidence>
<dbReference type="EMBL" id="CP002850">
    <property type="protein sequence ID" value="AEH61941.1"/>
    <property type="molecule type" value="Genomic_DNA"/>
</dbReference>
<dbReference type="InterPro" id="IPR017937">
    <property type="entry name" value="Thioredoxin_CS"/>
</dbReference>
<dbReference type="PANTHER" id="PTHR42852:SF6">
    <property type="entry name" value="THIOL:DISULFIDE INTERCHANGE PROTEIN DSBE"/>
    <property type="match status" value="1"/>
</dbReference>
<dbReference type="GeneID" id="79903628"/>
<comment type="subcellular location">
    <subcellularLocation>
        <location evidence="1">Cell envelope</location>
    </subcellularLocation>
</comment>
<comment type="similarity">
    <text evidence="2">Belongs to the thioredoxin family. DsbE subfamily.</text>
</comment>
<dbReference type="PANTHER" id="PTHR42852">
    <property type="entry name" value="THIOL:DISULFIDE INTERCHANGE PROTEIN DSBE"/>
    <property type="match status" value="1"/>
</dbReference>